<evidence type="ECO:0000313" key="1">
    <source>
        <dbReference type="EMBL" id="KAF9589456.1"/>
    </source>
</evidence>
<sequence length="88" mass="10289">MSSIRKVYLVGRHDVFPIPRDVFGLEDLIGWLSYEVTMFACLGDNYQKQRKGFSVSFCRKEQMQKKSCKLWLKGKAFTLEIPLCLCFD</sequence>
<dbReference type="AlphaFoldDB" id="A0A835GXN2"/>
<evidence type="ECO:0000313" key="2">
    <source>
        <dbReference type="Proteomes" id="UP000631114"/>
    </source>
</evidence>
<reference evidence="1 2" key="1">
    <citation type="submission" date="2020-10" db="EMBL/GenBank/DDBJ databases">
        <title>The Coptis chinensis genome and diversification of protoberbering-type alkaloids.</title>
        <authorList>
            <person name="Wang B."/>
            <person name="Shu S."/>
            <person name="Song C."/>
            <person name="Liu Y."/>
        </authorList>
    </citation>
    <scope>NUCLEOTIDE SEQUENCE [LARGE SCALE GENOMIC DNA]</scope>
    <source>
        <strain evidence="1">HL-2020</strain>
        <tissue evidence="1">Leaf</tissue>
    </source>
</reference>
<organism evidence="1 2">
    <name type="scientific">Coptis chinensis</name>
    <dbReference type="NCBI Taxonomy" id="261450"/>
    <lineage>
        <taxon>Eukaryota</taxon>
        <taxon>Viridiplantae</taxon>
        <taxon>Streptophyta</taxon>
        <taxon>Embryophyta</taxon>
        <taxon>Tracheophyta</taxon>
        <taxon>Spermatophyta</taxon>
        <taxon>Magnoliopsida</taxon>
        <taxon>Ranunculales</taxon>
        <taxon>Ranunculaceae</taxon>
        <taxon>Coptidoideae</taxon>
        <taxon>Coptis</taxon>
    </lineage>
</organism>
<accession>A0A835GXN2</accession>
<gene>
    <name evidence="1" type="ORF">IFM89_023871</name>
</gene>
<dbReference type="EMBL" id="JADFTS010000009">
    <property type="protein sequence ID" value="KAF9589456.1"/>
    <property type="molecule type" value="Genomic_DNA"/>
</dbReference>
<feature type="non-terminal residue" evidence="1">
    <location>
        <position position="1"/>
    </location>
</feature>
<keyword evidence="2" id="KW-1185">Reference proteome</keyword>
<comment type="caution">
    <text evidence="1">The sequence shown here is derived from an EMBL/GenBank/DDBJ whole genome shotgun (WGS) entry which is preliminary data.</text>
</comment>
<protein>
    <submittedName>
        <fullName evidence="1">Uncharacterized protein</fullName>
    </submittedName>
</protein>
<dbReference type="Proteomes" id="UP000631114">
    <property type="component" value="Unassembled WGS sequence"/>
</dbReference>
<name>A0A835GXN2_9MAGN</name>
<proteinExistence type="predicted"/>